<dbReference type="Pfam" id="PF02465">
    <property type="entry name" value="FliD_N"/>
    <property type="match status" value="1"/>
</dbReference>
<keyword evidence="5" id="KW-0964">Secreted</keyword>
<evidence type="ECO:0000256" key="1">
    <source>
        <dbReference type="ARBA" id="ARBA00009764"/>
    </source>
</evidence>
<dbReference type="PANTHER" id="PTHR30288:SF0">
    <property type="entry name" value="FLAGELLAR HOOK-ASSOCIATED PROTEIN 2"/>
    <property type="match status" value="1"/>
</dbReference>
<keyword evidence="8" id="KW-0282">Flagellum</keyword>
<evidence type="ECO:0000256" key="5">
    <source>
        <dbReference type="RuleBase" id="RU362066"/>
    </source>
</evidence>
<dbReference type="PANTHER" id="PTHR30288">
    <property type="entry name" value="FLAGELLAR CAP/ASSEMBLY PROTEIN FLID"/>
    <property type="match status" value="1"/>
</dbReference>
<feature type="domain" description="Flagellar hook-associated protein 2 C-terminal" evidence="7">
    <location>
        <begin position="227"/>
        <end position="562"/>
    </location>
</feature>
<dbReference type="GO" id="GO:0005576">
    <property type="term" value="C:extracellular region"/>
    <property type="evidence" value="ECO:0007669"/>
    <property type="project" value="UniProtKB-SubCell"/>
</dbReference>
<proteinExistence type="inferred from homology"/>
<protein>
    <recommendedName>
        <fullName evidence="5">Flagellar hook-associated protein 2</fullName>
        <shortName evidence="5">HAP2</shortName>
    </recommendedName>
    <alternativeName>
        <fullName evidence="5">Flagellar cap protein</fullName>
    </alternativeName>
</protein>
<feature type="coiled-coil region" evidence="5">
    <location>
        <begin position="522"/>
        <end position="556"/>
    </location>
</feature>
<organism evidence="8 9">
    <name type="scientific">Desulfoplanes formicivorans</name>
    <dbReference type="NCBI Taxonomy" id="1592317"/>
    <lineage>
        <taxon>Bacteria</taxon>
        <taxon>Pseudomonadati</taxon>
        <taxon>Thermodesulfobacteriota</taxon>
        <taxon>Desulfovibrionia</taxon>
        <taxon>Desulfovibrionales</taxon>
        <taxon>Desulfoplanaceae</taxon>
        <taxon>Desulfoplanes</taxon>
    </lineage>
</organism>
<dbReference type="Proteomes" id="UP000095200">
    <property type="component" value="Unassembled WGS sequence"/>
</dbReference>
<dbReference type="InterPro" id="IPR040026">
    <property type="entry name" value="FliD"/>
</dbReference>
<dbReference type="GO" id="GO:0007155">
    <property type="term" value="P:cell adhesion"/>
    <property type="evidence" value="ECO:0007669"/>
    <property type="project" value="InterPro"/>
</dbReference>
<evidence type="ECO:0000259" key="6">
    <source>
        <dbReference type="Pfam" id="PF02465"/>
    </source>
</evidence>
<gene>
    <name evidence="8" type="ORF">DPF_0264</name>
</gene>
<comment type="subunit">
    <text evidence="2 5">Homopentamer.</text>
</comment>
<keyword evidence="9" id="KW-1185">Reference proteome</keyword>
<dbReference type="Pfam" id="PF07195">
    <property type="entry name" value="FliD_C"/>
    <property type="match status" value="1"/>
</dbReference>
<keyword evidence="8" id="KW-0966">Cell projection</keyword>
<keyword evidence="4 5" id="KW-0975">Bacterial flagellum</keyword>
<dbReference type="EMBL" id="BDFE01000004">
    <property type="protein sequence ID" value="GAU07574.1"/>
    <property type="molecule type" value="Genomic_DNA"/>
</dbReference>
<feature type="domain" description="Flagellar hook-associated protein 2 N-terminal" evidence="6">
    <location>
        <begin position="25"/>
        <end position="121"/>
    </location>
</feature>
<dbReference type="RefSeq" id="WP_069857068.1">
    <property type="nucleotide sequence ID" value="NZ_BDFE01000004.1"/>
</dbReference>
<keyword evidence="3 5" id="KW-0175">Coiled coil</keyword>
<evidence type="ECO:0000313" key="8">
    <source>
        <dbReference type="EMBL" id="GAU07574.1"/>
    </source>
</evidence>
<dbReference type="InterPro" id="IPR010809">
    <property type="entry name" value="FliD_C"/>
</dbReference>
<comment type="subcellular location">
    <subcellularLocation>
        <location evidence="5">Secreted</location>
    </subcellularLocation>
    <subcellularLocation>
        <location evidence="5">Bacterial flagellum</location>
    </subcellularLocation>
</comment>
<dbReference type="GO" id="GO:0009421">
    <property type="term" value="C:bacterial-type flagellum filament cap"/>
    <property type="evidence" value="ECO:0007669"/>
    <property type="project" value="InterPro"/>
</dbReference>
<sequence length="582" mass="61975">MSDDYSSLIGSSYSSGSIHFTGLGSGTDFDSMITQLMEVESQSLSNMADDYKAWETKISAIQELNSLTLALNTTISDMNTPAKFMVKTSTSSDETSLVATPGINAESGSHAIEINQLAQNHIIMSKAGFSSASASLNASESDATFAYTYNGKSITLTVTPGMTLTSLANMINNDPENPGVKAAIINDGSENGYHFQLRGMDQGQDYQVAITSAPDSMGLDFDTTQEAQNAKIKVDGWPVDADSYIERNSNSIDDVITGLTLSLKQTTAPGETITVSTGTDTAAIKDKIVTFVDQVNQVLTKIRSLTEIDTSDNSASLLTGSYTLDSMASNIKNVLTSRGIGFDPDEDSISSLIGKHIAGSNALAVGLTTDTSEGSETFGLFLLDEASLDKALQEDPEAVMEIFSADLTPTVNTSAISYHSSISGTTQSGIYDISYTVNASGEITSATIDGTLYDYANGASGKSGNTLTSLSGPSKGLAITINDLTQGTHQGTIRLKEGKTSQLSTLLGQLTNSSSGSLSILKDSYQETIENLEDRMADEQDRLQNYEQELREKFARLESTLGYYSNIQEMLTTQIKQLSSSD</sequence>
<accession>A0A194AFM1</accession>
<dbReference type="OrthoDB" id="5484186at2"/>
<evidence type="ECO:0000256" key="3">
    <source>
        <dbReference type="ARBA" id="ARBA00023054"/>
    </source>
</evidence>
<evidence type="ECO:0000313" key="9">
    <source>
        <dbReference type="Proteomes" id="UP000095200"/>
    </source>
</evidence>
<comment type="caution">
    <text evidence="8">The sequence shown here is derived from an EMBL/GenBank/DDBJ whole genome shotgun (WGS) entry which is preliminary data.</text>
</comment>
<evidence type="ECO:0000256" key="2">
    <source>
        <dbReference type="ARBA" id="ARBA00011255"/>
    </source>
</evidence>
<dbReference type="AlphaFoldDB" id="A0A194AFM1"/>
<dbReference type="InterPro" id="IPR003481">
    <property type="entry name" value="FliD_N"/>
</dbReference>
<name>A0A194AFM1_9BACT</name>
<comment type="function">
    <text evidence="5">Required for morphogenesis and for the elongation of the flagellar filament by facilitating polymerization of the flagellin monomers at the tip of growing filament. Forms a capping structure, which prevents flagellin subunits (transported through the central channel of the flagellum) from leaking out without polymerization at the distal end.</text>
</comment>
<dbReference type="GO" id="GO:0009424">
    <property type="term" value="C:bacterial-type flagellum hook"/>
    <property type="evidence" value="ECO:0007669"/>
    <property type="project" value="UniProtKB-UniRule"/>
</dbReference>
<reference evidence="9" key="1">
    <citation type="submission" date="2016-06" db="EMBL/GenBank/DDBJ databases">
        <title>Draft genome sequence of Desulfoplanes formicivorans strain Pf12B.</title>
        <authorList>
            <person name="Watanabe M."/>
            <person name="Kojima H."/>
            <person name="Fukui M."/>
        </authorList>
    </citation>
    <scope>NUCLEOTIDE SEQUENCE [LARGE SCALE GENOMIC DNA]</scope>
    <source>
        <strain evidence="9">Pf12B</strain>
    </source>
</reference>
<dbReference type="STRING" id="1592317.DPF_0264"/>
<evidence type="ECO:0000259" key="7">
    <source>
        <dbReference type="Pfam" id="PF07195"/>
    </source>
</evidence>
<dbReference type="GO" id="GO:0071973">
    <property type="term" value="P:bacterial-type flagellum-dependent cell motility"/>
    <property type="evidence" value="ECO:0007669"/>
    <property type="project" value="TreeGrafter"/>
</dbReference>
<evidence type="ECO:0000256" key="4">
    <source>
        <dbReference type="ARBA" id="ARBA00023143"/>
    </source>
</evidence>
<comment type="similarity">
    <text evidence="1 5">Belongs to the FliD family.</text>
</comment>
<keyword evidence="8" id="KW-0969">Cilium</keyword>